<keyword evidence="3" id="KW-1185">Reference proteome</keyword>
<dbReference type="PANTHER" id="PTHR43725">
    <property type="entry name" value="UDP-GLUCOSE 4-EPIMERASE"/>
    <property type="match status" value="1"/>
</dbReference>
<comment type="caution">
    <text evidence="2">The sequence shown here is derived from an EMBL/GenBank/DDBJ whole genome shotgun (WGS) entry which is preliminary data.</text>
</comment>
<evidence type="ECO:0000313" key="3">
    <source>
        <dbReference type="Proteomes" id="UP001485043"/>
    </source>
</evidence>
<dbReference type="GO" id="GO:0003978">
    <property type="term" value="F:UDP-glucose 4-epimerase activity"/>
    <property type="evidence" value="ECO:0007669"/>
    <property type="project" value="TreeGrafter"/>
</dbReference>
<proteinExistence type="predicted"/>
<name>A0AAW1T048_9CHLO</name>
<dbReference type="EMBL" id="JALJOV010000667">
    <property type="protein sequence ID" value="KAK9862022.1"/>
    <property type="molecule type" value="Genomic_DNA"/>
</dbReference>
<dbReference type="InterPro" id="IPR001509">
    <property type="entry name" value="Epimerase_deHydtase"/>
</dbReference>
<sequence length="376" mass="41319">MACTGMQLSRLGGQALEHHKSSVAAGRLSPQTSLKASSRRAQTVVQAASGGSKNVLLLGGTRFIGVYLARQLIEEGHQVTLLTRGKKPVTFQIPDDTDSSFASYKKAIQHIAADRSETDGFKQAIQGKGFDVVYDMNGREAADAAPVLEALPEIEQYIFCSSAGVYLKSDQMPHREEDATDPKSRHKGKLDTESLLSEKGVNWTSIRPVYIYGPLNYNPVEEWFFQRIAAKRPIPVPGSGMQVTQLGHVKDLADAFRLCLGNSKAYQQVFNISGERFVTFDGIAKACAEAAGAPEPELVHFHPKSVEIPKGKKAFPMRDQHFFASVDKAESVLGWRPKFGLVDGLRDSYEKDFGRGTMRKEADFTADDIVLQSAKH</sequence>
<feature type="domain" description="NAD-dependent epimerase/dehydratase" evidence="1">
    <location>
        <begin position="55"/>
        <end position="272"/>
    </location>
</feature>
<dbReference type="GO" id="GO:0005996">
    <property type="term" value="P:monosaccharide metabolic process"/>
    <property type="evidence" value="ECO:0007669"/>
    <property type="project" value="TreeGrafter"/>
</dbReference>
<dbReference type="AlphaFoldDB" id="A0AAW1T048"/>
<organism evidence="2 3">
    <name type="scientific">Apatococcus fuscideae</name>
    <dbReference type="NCBI Taxonomy" id="2026836"/>
    <lineage>
        <taxon>Eukaryota</taxon>
        <taxon>Viridiplantae</taxon>
        <taxon>Chlorophyta</taxon>
        <taxon>core chlorophytes</taxon>
        <taxon>Trebouxiophyceae</taxon>
        <taxon>Chlorellales</taxon>
        <taxon>Chlorellaceae</taxon>
        <taxon>Apatococcus</taxon>
    </lineage>
</organism>
<dbReference type="SUPFAM" id="SSF51735">
    <property type="entry name" value="NAD(P)-binding Rossmann-fold domains"/>
    <property type="match status" value="1"/>
</dbReference>
<dbReference type="CDD" id="cd05265">
    <property type="entry name" value="SDR_a1"/>
    <property type="match status" value="1"/>
</dbReference>
<dbReference type="PANTHER" id="PTHR43725:SF8">
    <property type="entry name" value="CHLOROPLAST STEM-LOOP BINDING PROTEIN OF 41 KDA B, CHLOROPLASTIC"/>
    <property type="match status" value="1"/>
</dbReference>
<protein>
    <recommendedName>
        <fullName evidence="1">NAD-dependent epimerase/dehydratase domain-containing protein</fullName>
    </recommendedName>
</protein>
<dbReference type="Proteomes" id="UP001485043">
    <property type="component" value="Unassembled WGS sequence"/>
</dbReference>
<evidence type="ECO:0000313" key="2">
    <source>
        <dbReference type="EMBL" id="KAK9862022.1"/>
    </source>
</evidence>
<dbReference type="Pfam" id="PF01370">
    <property type="entry name" value="Epimerase"/>
    <property type="match status" value="1"/>
</dbReference>
<gene>
    <name evidence="2" type="ORF">WJX84_005611</name>
</gene>
<dbReference type="GO" id="GO:0005829">
    <property type="term" value="C:cytosol"/>
    <property type="evidence" value="ECO:0007669"/>
    <property type="project" value="TreeGrafter"/>
</dbReference>
<dbReference type="InterPro" id="IPR036291">
    <property type="entry name" value="NAD(P)-bd_dom_sf"/>
</dbReference>
<evidence type="ECO:0000259" key="1">
    <source>
        <dbReference type="Pfam" id="PF01370"/>
    </source>
</evidence>
<dbReference type="FunFam" id="3.40.50.720:FF:000313">
    <property type="entry name" value="Chloroplast stem-loop binding protein of 41 kDa b, chloroplastic"/>
    <property type="match status" value="1"/>
</dbReference>
<reference evidence="2 3" key="1">
    <citation type="journal article" date="2024" name="Nat. Commun.">
        <title>Phylogenomics reveals the evolutionary origins of lichenization in chlorophyte algae.</title>
        <authorList>
            <person name="Puginier C."/>
            <person name="Libourel C."/>
            <person name="Otte J."/>
            <person name="Skaloud P."/>
            <person name="Haon M."/>
            <person name="Grisel S."/>
            <person name="Petersen M."/>
            <person name="Berrin J.G."/>
            <person name="Delaux P.M."/>
            <person name="Dal Grande F."/>
            <person name="Keller J."/>
        </authorList>
    </citation>
    <scope>NUCLEOTIDE SEQUENCE [LARGE SCALE GENOMIC DNA]</scope>
    <source>
        <strain evidence="2 3">SAG 2523</strain>
    </source>
</reference>
<accession>A0AAW1T048</accession>
<dbReference type="Gene3D" id="3.40.50.720">
    <property type="entry name" value="NAD(P)-binding Rossmann-like Domain"/>
    <property type="match status" value="1"/>
</dbReference>